<gene>
    <name evidence="4" type="ORF">TeGR_g5111</name>
</gene>
<dbReference type="PANTHER" id="PTHR12327">
    <property type="entry name" value="ALPHA-TUBULIN N-ACETYLTRANSFERASE 1"/>
    <property type="match status" value="1"/>
</dbReference>
<feature type="domain" description="N-acetyltransferase" evidence="3">
    <location>
        <begin position="1"/>
        <end position="178"/>
    </location>
</feature>
<dbReference type="Proteomes" id="UP001165060">
    <property type="component" value="Unassembled WGS sequence"/>
</dbReference>
<dbReference type="PANTHER" id="PTHR12327:SF0">
    <property type="entry name" value="ALPHA-TUBULIN N-ACETYLTRANSFERASE 1"/>
    <property type="match status" value="1"/>
</dbReference>
<organism evidence="4 5">
    <name type="scientific">Tetraparma gracilis</name>
    <dbReference type="NCBI Taxonomy" id="2962635"/>
    <lineage>
        <taxon>Eukaryota</taxon>
        <taxon>Sar</taxon>
        <taxon>Stramenopiles</taxon>
        <taxon>Ochrophyta</taxon>
        <taxon>Bolidophyceae</taxon>
        <taxon>Parmales</taxon>
        <taxon>Triparmaceae</taxon>
        <taxon>Tetraparma</taxon>
    </lineage>
</organism>
<dbReference type="PROSITE" id="PS51730">
    <property type="entry name" value="GNAT_ATAT"/>
    <property type="match status" value="1"/>
</dbReference>
<keyword evidence="1" id="KW-0808">Transferase</keyword>
<keyword evidence="2" id="KW-0012">Acyltransferase</keyword>
<evidence type="ECO:0000313" key="4">
    <source>
        <dbReference type="EMBL" id="GMI27834.1"/>
    </source>
</evidence>
<evidence type="ECO:0000313" key="5">
    <source>
        <dbReference type="Proteomes" id="UP001165060"/>
    </source>
</evidence>
<sequence length="181" mass="19946">MSSLIISAASYDASSLPPHLPKQLDEFGAASGVAQNLNHAITTSEFSEKAIAEQHIVYCLLSPSKDLLGYIKTGYKNLWLLDEANMKAGLKDCKSTLCVLDFYVDGKVQRSGHGKAVFDLMLRDIVERGAANQSEAEAAALLAYDRPSPKMIPFLAKHYNLRDGYVQSNNYTVFPPFWAAR</sequence>
<accession>A0ABQ6MJP3</accession>
<keyword evidence="5" id="KW-1185">Reference proteome</keyword>
<comment type="caution">
    <text evidence="4">The sequence shown here is derived from an EMBL/GenBank/DDBJ whole genome shotgun (WGS) entry which is preliminary data.</text>
</comment>
<dbReference type="Gene3D" id="3.40.630.30">
    <property type="match status" value="1"/>
</dbReference>
<dbReference type="InterPro" id="IPR038746">
    <property type="entry name" value="Atat"/>
</dbReference>
<evidence type="ECO:0000256" key="2">
    <source>
        <dbReference type="ARBA" id="ARBA00023315"/>
    </source>
</evidence>
<evidence type="ECO:0000259" key="3">
    <source>
        <dbReference type="PROSITE" id="PS51730"/>
    </source>
</evidence>
<dbReference type="InterPro" id="IPR007965">
    <property type="entry name" value="GNAT_ATAT"/>
</dbReference>
<evidence type="ECO:0000256" key="1">
    <source>
        <dbReference type="ARBA" id="ARBA00022679"/>
    </source>
</evidence>
<proteinExistence type="predicted"/>
<reference evidence="4 5" key="1">
    <citation type="journal article" date="2023" name="Commun. Biol.">
        <title>Genome analysis of Parmales, the sister group of diatoms, reveals the evolutionary specialization of diatoms from phago-mixotrophs to photoautotrophs.</title>
        <authorList>
            <person name="Ban H."/>
            <person name="Sato S."/>
            <person name="Yoshikawa S."/>
            <person name="Yamada K."/>
            <person name="Nakamura Y."/>
            <person name="Ichinomiya M."/>
            <person name="Sato N."/>
            <person name="Blanc-Mathieu R."/>
            <person name="Endo H."/>
            <person name="Kuwata A."/>
            <person name="Ogata H."/>
        </authorList>
    </citation>
    <scope>NUCLEOTIDE SEQUENCE [LARGE SCALE GENOMIC DNA]</scope>
</reference>
<protein>
    <recommendedName>
        <fullName evidence="3">N-acetyltransferase domain-containing protein</fullName>
    </recommendedName>
</protein>
<name>A0ABQ6MJP3_9STRA</name>
<dbReference type="EMBL" id="BRYB01000331">
    <property type="protein sequence ID" value="GMI27834.1"/>
    <property type="molecule type" value="Genomic_DNA"/>
</dbReference>
<dbReference type="Pfam" id="PF05301">
    <property type="entry name" value="Acetyltransf_16"/>
    <property type="match status" value="1"/>
</dbReference>